<evidence type="ECO:0000313" key="1">
    <source>
        <dbReference type="EMBL" id="KAF2446627.1"/>
    </source>
</evidence>
<dbReference type="SUPFAM" id="SSF52777">
    <property type="entry name" value="CoA-dependent acyltransferases"/>
    <property type="match status" value="1"/>
</dbReference>
<keyword evidence="2" id="KW-1185">Reference proteome</keyword>
<dbReference type="Pfam" id="PF07247">
    <property type="entry name" value="AATase"/>
    <property type="match status" value="1"/>
</dbReference>
<sequence>MTNDVDHGTVLRPLGYNEQYELAQYTLDYHRGVSTACRYTIPKQLINRPDFEANLQDMIYGAIARVISNSPTLCAAIRDAESKKPVWIHLASVDLDDHVEWIKLEKFTNADEVVQEKIRSEMDTRFAGLGTRPGWRVAVLQHVSNDVLDVVFTWNHAHTDGMGGKIFHDRLLKALVAEKESEPKTRMRNGRKLDFTGVSKLFPPATESFVDLPTSAGFLLQQAWNETKPTSLFPNLSTARWAPVLKEPYSTKFRTCIVDNVTLSGILKACRDHKTTLTALLHSLVLLSLASQLDGSKARAFASLTAIDQRRFLPSNPPKYPRLDPNTTLANYVTNTTHEFDVPFVAQIRSHIGKSHDERLSTDQLDLVWSGASMVREDIEGRLTKGLKDDRLALMKFVPNARALFEKEIRKPRALSWAISNLGVLDGTVKGEVTAVRKGEEGWHIQRAQFTMSATVPDAALLIAAVSLRGGEFVITCTWQDKVVEDALACRVVGHLKKWMEQIGSVGAVL</sequence>
<dbReference type="PANTHER" id="PTHR28037">
    <property type="entry name" value="ALCOHOL O-ACETYLTRANSFERASE 1-RELATED"/>
    <property type="match status" value="1"/>
</dbReference>
<dbReference type="InterPro" id="IPR023213">
    <property type="entry name" value="CAT-like_dom_sf"/>
</dbReference>
<dbReference type="InterPro" id="IPR052058">
    <property type="entry name" value="Alcohol_O-acetyltransferase"/>
</dbReference>
<dbReference type="EMBL" id="MU001498">
    <property type="protein sequence ID" value="KAF2446627.1"/>
    <property type="molecule type" value="Genomic_DNA"/>
</dbReference>
<dbReference type="AlphaFoldDB" id="A0A9P4PMB3"/>
<dbReference type="OrthoDB" id="2150604at2759"/>
<dbReference type="Proteomes" id="UP000799764">
    <property type="component" value="Unassembled WGS sequence"/>
</dbReference>
<dbReference type="PANTHER" id="PTHR28037:SF1">
    <property type="entry name" value="ALCOHOL O-ACETYLTRANSFERASE 1-RELATED"/>
    <property type="match status" value="1"/>
</dbReference>
<proteinExistence type="predicted"/>
<evidence type="ECO:0008006" key="3">
    <source>
        <dbReference type="Google" id="ProtNLM"/>
    </source>
</evidence>
<gene>
    <name evidence="1" type="ORF">P171DRAFT_520101</name>
</gene>
<dbReference type="Gene3D" id="3.30.559.10">
    <property type="entry name" value="Chloramphenicol acetyltransferase-like domain"/>
    <property type="match status" value="1"/>
</dbReference>
<comment type="caution">
    <text evidence="1">The sequence shown here is derived from an EMBL/GenBank/DDBJ whole genome shotgun (WGS) entry which is preliminary data.</text>
</comment>
<name>A0A9P4PMB3_9PLEO</name>
<reference evidence="1" key="1">
    <citation type="journal article" date="2020" name="Stud. Mycol.">
        <title>101 Dothideomycetes genomes: a test case for predicting lifestyles and emergence of pathogens.</title>
        <authorList>
            <person name="Haridas S."/>
            <person name="Albert R."/>
            <person name="Binder M."/>
            <person name="Bloem J."/>
            <person name="Labutti K."/>
            <person name="Salamov A."/>
            <person name="Andreopoulos B."/>
            <person name="Baker S."/>
            <person name="Barry K."/>
            <person name="Bills G."/>
            <person name="Bluhm B."/>
            <person name="Cannon C."/>
            <person name="Castanera R."/>
            <person name="Culley D."/>
            <person name="Daum C."/>
            <person name="Ezra D."/>
            <person name="Gonzalez J."/>
            <person name="Henrissat B."/>
            <person name="Kuo A."/>
            <person name="Liang C."/>
            <person name="Lipzen A."/>
            <person name="Lutzoni F."/>
            <person name="Magnuson J."/>
            <person name="Mondo S."/>
            <person name="Nolan M."/>
            <person name="Ohm R."/>
            <person name="Pangilinan J."/>
            <person name="Park H.-J."/>
            <person name="Ramirez L."/>
            <person name="Alfaro M."/>
            <person name="Sun H."/>
            <person name="Tritt A."/>
            <person name="Yoshinaga Y."/>
            <person name="Zwiers L.-H."/>
            <person name="Turgeon B."/>
            <person name="Goodwin S."/>
            <person name="Spatafora J."/>
            <person name="Crous P."/>
            <person name="Grigoriev I."/>
        </authorList>
    </citation>
    <scope>NUCLEOTIDE SEQUENCE</scope>
    <source>
        <strain evidence="1">CBS 690.94</strain>
    </source>
</reference>
<dbReference type="InterPro" id="IPR010828">
    <property type="entry name" value="Atf2/Sli1-like"/>
</dbReference>
<dbReference type="GO" id="GO:0008080">
    <property type="term" value="F:N-acetyltransferase activity"/>
    <property type="evidence" value="ECO:0007669"/>
    <property type="project" value="TreeGrafter"/>
</dbReference>
<evidence type="ECO:0000313" key="2">
    <source>
        <dbReference type="Proteomes" id="UP000799764"/>
    </source>
</evidence>
<protein>
    <recommendedName>
        <fullName evidence="3">Alcohol acetyltransferase</fullName>
    </recommendedName>
</protein>
<accession>A0A9P4PMB3</accession>
<organism evidence="1 2">
    <name type="scientific">Karstenula rhodostoma CBS 690.94</name>
    <dbReference type="NCBI Taxonomy" id="1392251"/>
    <lineage>
        <taxon>Eukaryota</taxon>
        <taxon>Fungi</taxon>
        <taxon>Dikarya</taxon>
        <taxon>Ascomycota</taxon>
        <taxon>Pezizomycotina</taxon>
        <taxon>Dothideomycetes</taxon>
        <taxon>Pleosporomycetidae</taxon>
        <taxon>Pleosporales</taxon>
        <taxon>Massarineae</taxon>
        <taxon>Didymosphaeriaceae</taxon>
        <taxon>Karstenula</taxon>
    </lineage>
</organism>